<reference evidence="3" key="1">
    <citation type="journal article" date="2019" name="Int. J. Syst. Evol. Microbiol.">
        <title>The Global Catalogue of Microorganisms (GCM) 10K type strain sequencing project: providing services to taxonomists for standard genome sequencing and annotation.</title>
        <authorList>
            <consortium name="The Broad Institute Genomics Platform"/>
            <consortium name="The Broad Institute Genome Sequencing Center for Infectious Disease"/>
            <person name="Wu L."/>
            <person name="Ma J."/>
        </authorList>
    </citation>
    <scope>NUCLEOTIDE SEQUENCE [LARGE SCALE GENOMIC DNA]</scope>
    <source>
        <strain evidence="3">JCM 12696</strain>
    </source>
</reference>
<feature type="compositionally biased region" description="Low complexity" evidence="1">
    <location>
        <begin position="146"/>
        <end position="156"/>
    </location>
</feature>
<evidence type="ECO:0000313" key="2">
    <source>
        <dbReference type="EMBL" id="GAA1149209.1"/>
    </source>
</evidence>
<name>A0ABN1UGA0_9ACTN</name>
<dbReference type="Proteomes" id="UP001501371">
    <property type="component" value="Unassembled WGS sequence"/>
</dbReference>
<dbReference type="Gene3D" id="3.30.530.20">
    <property type="match status" value="1"/>
</dbReference>
<dbReference type="CDD" id="cd07812">
    <property type="entry name" value="SRPBCC"/>
    <property type="match status" value="1"/>
</dbReference>
<accession>A0ABN1UGA0</accession>
<dbReference type="InterPro" id="IPR019587">
    <property type="entry name" value="Polyketide_cyclase/dehydratase"/>
</dbReference>
<dbReference type="SUPFAM" id="SSF55961">
    <property type="entry name" value="Bet v1-like"/>
    <property type="match status" value="1"/>
</dbReference>
<evidence type="ECO:0000256" key="1">
    <source>
        <dbReference type="SAM" id="MobiDB-lite"/>
    </source>
</evidence>
<dbReference type="RefSeq" id="WP_344268264.1">
    <property type="nucleotide sequence ID" value="NZ_BAAAKV010000001.1"/>
</dbReference>
<feature type="region of interest" description="Disordered" evidence="1">
    <location>
        <begin position="144"/>
        <end position="164"/>
    </location>
</feature>
<gene>
    <name evidence="2" type="ORF">GCM10009654_00450</name>
</gene>
<comment type="caution">
    <text evidence="2">The sequence shown here is derived from an EMBL/GenBank/DDBJ whole genome shotgun (WGS) entry which is preliminary data.</text>
</comment>
<sequence>MAVRHQLVAHRPSAVWTVLEDPSRYADWVVGTSDSDIEEGWWPNVGSALAYTVRVGPVTFRGRTVVRRHEPPRALELEAYIGPLGSARIAFDVRPWGEETLVILDEHPLRGFGGSAHNAAVDAVLQLRHRGMLRRLARVVERDVPGARGSSATPGGRRGRAAGS</sequence>
<protein>
    <submittedName>
        <fullName evidence="2">SRPBCC family protein</fullName>
    </submittedName>
</protein>
<proteinExistence type="predicted"/>
<dbReference type="InterPro" id="IPR023393">
    <property type="entry name" value="START-like_dom_sf"/>
</dbReference>
<dbReference type="Pfam" id="PF10604">
    <property type="entry name" value="Polyketide_cyc2"/>
    <property type="match status" value="1"/>
</dbReference>
<keyword evidence="3" id="KW-1185">Reference proteome</keyword>
<evidence type="ECO:0000313" key="3">
    <source>
        <dbReference type="Proteomes" id="UP001501371"/>
    </source>
</evidence>
<dbReference type="EMBL" id="BAAAKV010000001">
    <property type="protein sequence ID" value="GAA1149209.1"/>
    <property type="molecule type" value="Genomic_DNA"/>
</dbReference>
<organism evidence="2 3">
    <name type="scientific">Streptomyces hebeiensis</name>
    <dbReference type="NCBI Taxonomy" id="229486"/>
    <lineage>
        <taxon>Bacteria</taxon>
        <taxon>Bacillati</taxon>
        <taxon>Actinomycetota</taxon>
        <taxon>Actinomycetes</taxon>
        <taxon>Kitasatosporales</taxon>
        <taxon>Streptomycetaceae</taxon>
        <taxon>Streptomyces</taxon>
    </lineage>
</organism>